<dbReference type="Proteomes" id="UP000586031">
    <property type="component" value="Unassembled WGS sequence"/>
</dbReference>
<evidence type="ECO:0000256" key="8">
    <source>
        <dbReference type="ARBA" id="ARBA00049985"/>
    </source>
</evidence>
<dbReference type="PANTHER" id="PTHR43582">
    <property type="entry name" value="LINEARMYCIN RESISTANCE ATP-BINDING PROTEIN LNRL"/>
    <property type="match status" value="1"/>
</dbReference>
<evidence type="ECO:0000313" key="12">
    <source>
        <dbReference type="Proteomes" id="UP000232631"/>
    </source>
</evidence>
<dbReference type="GO" id="GO:0005524">
    <property type="term" value="F:ATP binding"/>
    <property type="evidence" value="ECO:0007669"/>
    <property type="project" value="UniProtKB-KW"/>
</dbReference>
<dbReference type="NCBIfam" id="TIGR01188">
    <property type="entry name" value="drrA"/>
    <property type="match status" value="1"/>
</dbReference>
<reference evidence="11" key="2">
    <citation type="journal article" date="2020" name="bioRxiv">
        <title>A rank-normalized archaeal taxonomy based on genome phylogeny resolves widespread incomplete and uneven classifications.</title>
        <authorList>
            <person name="Rinke C."/>
            <person name="Chuvochina M."/>
            <person name="Mussig A.J."/>
            <person name="Chaumeil P.-A."/>
            <person name="Waite D.W."/>
            <person name="Whitman W.B."/>
            <person name="Parks D.H."/>
            <person name="Hugenholtz P."/>
        </authorList>
    </citation>
    <scope>NUCLEOTIDE SEQUENCE</scope>
    <source>
        <strain evidence="11">UBA11802</strain>
    </source>
</reference>
<evidence type="ECO:0000313" key="11">
    <source>
        <dbReference type="EMBL" id="HII83943.1"/>
    </source>
</evidence>
<dbReference type="Proteomes" id="UP000232631">
    <property type="component" value="Chromosome"/>
</dbReference>
<dbReference type="PROSITE" id="PS00211">
    <property type="entry name" value="ABC_TRANSPORTER_1"/>
    <property type="match status" value="1"/>
</dbReference>
<evidence type="ECO:0000256" key="1">
    <source>
        <dbReference type="ARBA" id="ARBA00004413"/>
    </source>
</evidence>
<sequence>MEYIIQTHNISKKYDDFTAVNGVNLNVPKNSVYGVLGPNGAGKTTLISMLCTILHPTSGSATVNGYDVTKHPKEVRESIGIVFQSRALDDMLTGREHLQMHASLYGVPKDIRQSRIDEILDLIALGKKADEFVKTYSGGMKRRLEIGRGLIHHPKVLFLDEPTLGLDPQTRESIWEYIKDLNQNQDVSVLMTTHYMEEADKLCDEVAIINQGQIITSNSPQNLKRELKADTITMHVDNIKKFTEEVEKLDFVRETFVMDSEIKLMVERGENLVAELVNFANEHKIFVYSIELEHPNLEDVFLKYTGRTIQGEGG</sequence>
<dbReference type="FunFam" id="3.40.50.300:FF:000589">
    <property type="entry name" value="ABC transporter, ATP-binding subunit"/>
    <property type="match status" value="1"/>
</dbReference>
<dbReference type="InterPro" id="IPR005894">
    <property type="entry name" value="DrrA"/>
</dbReference>
<keyword evidence="3" id="KW-1003">Cell membrane</keyword>
<dbReference type="GO" id="GO:0016887">
    <property type="term" value="F:ATP hydrolysis activity"/>
    <property type="evidence" value="ECO:0007669"/>
    <property type="project" value="InterPro"/>
</dbReference>
<feature type="domain" description="ABC transporter" evidence="9">
    <location>
        <begin position="5"/>
        <end position="236"/>
    </location>
</feature>
<dbReference type="GO" id="GO:0005886">
    <property type="term" value="C:plasma membrane"/>
    <property type="evidence" value="ECO:0007669"/>
    <property type="project" value="UniProtKB-SubCell"/>
</dbReference>
<evidence type="ECO:0000313" key="10">
    <source>
        <dbReference type="EMBL" id="AUB60462.1"/>
    </source>
</evidence>
<protein>
    <submittedName>
        <fullName evidence="10">ABC transporter ATP-binding protein</fullName>
    </submittedName>
    <submittedName>
        <fullName evidence="11">ATP-binding cassette domain-containing protein</fullName>
    </submittedName>
</protein>
<dbReference type="PANTHER" id="PTHR43582:SF2">
    <property type="entry name" value="LINEARMYCIN RESISTANCE ATP-BINDING PROTEIN LNRL"/>
    <property type="match status" value="1"/>
</dbReference>
<evidence type="ECO:0000256" key="3">
    <source>
        <dbReference type="ARBA" id="ARBA00022475"/>
    </source>
</evidence>
<dbReference type="GO" id="GO:1900753">
    <property type="term" value="P:doxorubicin transport"/>
    <property type="evidence" value="ECO:0007669"/>
    <property type="project" value="InterPro"/>
</dbReference>
<dbReference type="KEGG" id="msub:BK009_07075"/>
<dbReference type="GO" id="GO:0043215">
    <property type="term" value="P:daunorubicin transport"/>
    <property type="evidence" value="ECO:0007669"/>
    <property type="project" value="InterPro"/>
</dbReference>
<keyword evidence="2" id="KW-0813">Transport</keyword>
<keyword evidence="4" id="KW-0547">Nucleotide-binding</keyword>
<dbReference type="CDD" id="cd03265">
    <property type="entry name" value="ABC_DrrA"/>
    <property type="match status" value="1"/>
</dbReference>
<dbReference type="EMBL" id="DUHE01000108">
    <property type="protein sequence ID" value="HII83943.1"/>
    <property type="molecule type" value="Genomic_DNA"/>
</dbReference>
<keyword evidence="6" id="KW-1278">Translocase</keyword>
<dbReference type="Pfam" id="PF00005">
    <property type="entry name" value="ABC_tran"/>
    <property type="match status" value="1"/>
</dbReference>
<dbReference type="AlphaFoldDB" id="A0A2H4VQX7"/>
<dbReference type="InterPro" id="IPR017871">
    <property type="entry name" value="ABC_transporter-like_CS"/>
</dbReference>
<keyword evidence="12" id="KW-1185">Reference proteome</keyword>
<dbReference type="EMBL" id="CP017768">
    <property type="protein sequence ID" value="AUB60462.1"/>
    <property type="molecule type" value="Genomic_DNA"/>
</dbReference>
<gene>
    <name evidence="10" type="ORF">BK009_07075</name>
    <name evidence="11" type="ORF">HA271_03675</name>
</gene>
<dbReference type="RefSeq" id="WP_100909305.1">
    <property type="nucleotide sequence ID" value="NZ_CP017768.1"/>
</dbReference>
<evidence type="ECO:0000256" key="7">
    <source>
        <dbReference type="ARBA" id="ARBA00023136"/>
    </source>
</evidence>
<comment type="similarity">
    <text evidence="8">Belongs to the ABC transporter superfamily. Drug exporter-1 (DrugE1) (TC 3.A.1.105) family.</text>
</comment>
<organism evidence="10 12">
    <name type="scientific">Methanobacterium subterraneum</name>
    <dbReference type="NCBI Taxonomy" id="59277"/>
    <lineage>
        <taxon>Archaea</taxon>
        <taxon>Methanobacteriati</taxon>
        <taxon>Methanobacteriota</taxon>
        <taxon>Methanomada group</taxon>
        <taxon>Methanobacteria</taxon>
        <taxon>Methanobacteriales</taxon>
        <taxon>Methanobacteriaceae</taxon>
        <taxon>Methanobacterium</taxon>
    </lineage>
</organism>
<evidence type="ECO:0000256" key="2">
    <source>
        <dbReference type="ARBA" id="ARBA00022448"/>
    </source>
</evidence>
<evidence type="ECO:0000256" key="6">
    <source>
        <dbReference type="ARBA" id="ARBA00022967"/>
    </source>
</evidence>
<dbReference type="SUPFAM" id="SSF52540">
    <property type="entry name" value="P-loop containing nucleoside triphosphate hydrolases"/>
    <property type="match status" value="1"/>
</dbReference>
<dbReference type="PROSITE" id="PS50893">
    <property type="entry name" value="ABC_TRANSPORTER_2"/>
    <property type="match status" value="1"/>
</dbReference>
<keyword evidence="5 10" id="KW-0067">ATP-binding</keyword>
<dbReference type="InterPro" id="IPR003439">
    <property type="entry name" value="ABC_transporter-like_ATP-bd"/>
</dbReference>
<dbReference type="SMART" id="SM00382">
    <property type="entry name" value="AAA"/>
    <property type="match status" value="1"/>
</dbReference>
<dbReference type="GeneID" id="35126240"/>
<name>A0A2H4VQX7_9EURY</name>
<dbReference type="InterPro" id="IPR003593">
    <property type="entry name" value="AAA+_ATPase"/>
</dbReference>
<reference evidence="10 12" key="1">
    <citation type="submission" date="2016-10" db="EMBL/GenBank/DDBJ databases">
        <title>Comparative genomics between deep and shallow subseafloor isolates.</title>
        <authorList>
            <person name="Ishii S."/>
            <person name="Miller J.R."/>
            <person name="Sutton G."/>
            <person name="Suzuki S."/>
            <person name="Methe B."/>
            <person name="Inagaki F."/>
            <person name="Imachi H."/>
        </authorList>
    </citation>
    <scope>NUCLEOTIDE SEQUENCE [LARGE SCALE GENOMIC DNA]</scope>
    <source>
        <strain evidence="10 12">A8p</strain>
    </source>
</reference>
<evidence type="ECO:0000259" key="9">
    <source>
        <dbReference type="PROSITE" id="PS50893"/>
    </source>
</evidence>
<dbReference type="Gene3D" id="3.40.50.300">
    <property type="entry name" value="P-loop containing nucleotide triphosphate hydrolases"/>
    <property type="match status" value="1"/>
</dbReference>
<keyword evidence="7" id="KW-0472">Membrane</keyword>
<evidence type="ECO:0000256" key="5">
    <source>
        <dbReference type="ARBA" id="ARBA00022840"/>
    </source>
</evidence>
<proteinExistence type="inferred from homology"/>
<evidence type="ECO:0000256" key="4">
    <source>
        <dbReference type="ARBA" id="ARBA00022741"/>
    </source>
</evidence>
<comment type="subcellular location">
    <subcellularLocation>
        <location evidence="1">Cell membrane</location>
        <topology evidence="1">Peripheral membrane protein</topology>
        <orientation evidence="1">Cytoplasmic side</orientation>
    </subcellularLocation>
</comment>
<dbReference type="InterPro" id="IPR025302">
    <property type="entry name" value="DrrA1/2-like_C"/>
</dbReference>
<dbReference type="InterPro" id="IPR027417">
    <property type="entry name" value="P-loop_NTPase"/>
</dbReference>
<dbReference type="Pfam" id="PF13732">
    <property type="entry name" value="DrrA1-3_C"/>
    <property type="match status" value="1"/>
</dbReference>
<accession>A0A2H4VQX7</accession>